<protein>
    <submittedName>
        <fullName evidence="1">Uncharacterized protein</fullName>
    </submittedName>
</protein>
<dbReference type="InterPro" id="IPR044605">
    <property type="entry name" value="At1g26460-like"/>
</dbReference>
<dbReference type="SUPFAM" id="SSF55961">
    <property type="entry name" value="Bet v1-like"/>
    <property type="match status" value="1"/>
</dbReference>
<dbReference type="GO" id="GO:0004864">
    <property type="term" value="F:protein phosphatase inhibitor activity"/>
    <property type="evidence" value="ECO:0007669"/>
    <property type="project" value="UniProtKB-ARBA"/>
</dbReference>
<dbReference type="PANTHER" id="PTHR47205">
    <property type="entry name" value="OS07G0599000 PROTEIN"/>
    <property type="match status" value="1"/>
</dbReference>
<evidence type="ECO:0000313" key="2">
    <source>
        <dbReference type="Proteomes" id="UP001189624"/>
    </source>
</evidence>
<dbReference type="Proteomes" id="UP001189624">
    <property type="component" value="Chromosome 9"/>
</dbReference>
<dbReference type="PANTHER" id="PTHR47205:SF1">
    <property type="entry name" value="OS07G0599000 PROTEIN"/>
    <property type="match status" value="1"/>
</dbReference>
<dbReference type="Gene3D" id="1.25.40.10">
    <property type="entry name" value="Tetratricopeptide repeat domain"/>
    <property type="match status" value="1"/>
</dbReference>
<organism evidence="1 2">
    <name type="scientific">Sphenostylis stenocarpa</name>
    <dbReference type="NCBI Taxonomy" id="92480"/>
    <lineage>
        <taxon>Eukaryota</taxon>
        <taxon>Viridiplantae</taxon>
        <taxon>Streptophyta</taxon>
        <taxon>Embryophyta</taxon>
        <taxon>Tracheophyta</taxon>
        <taxon>Spermatophyta</taxon>
        <taxon>Magnoliopsida</taxon>
        <taxon>eudicotyledons</taxon>
        <taxon>Gunneridae</taxon>
        <taxon>Pentapetalae</taxon>
        <taxon>rosids</taxon>
        <taxon>fabids</taxon>
        <taxon>Fabales</taxon>
        <taxon>Fabaceae</taxon>
        <taxon>Papilionoideae</taxon>
        <taxon>50 kb inversion clade</taxon>
        <taxon>NPAAA clade</taxon>
        <taxon>indigoferoid/millettioid clade</taxon>
        <taxon>Phaseoleae</taxon>
        <taxon>Sphenostylis</taxon>
    </lineage>
</organism>
<keyword evidence="2" id="KW-1185">Reference proteome</keyword>
<dbReference type="Pfam" id="PF10604">
    <property type="entry name" value="Polyketide_cyc2"/>
    <property type="match status" value="1"/>
</dbReference>
<dbReference type="InterPro" id="IPR011990">
    <property type="entry name" value="TPR-like_helical_dom_sf"/>
</dbReference>
<dbReference type="Gramene" id="rna-AYBTSS11_LOCUS25983">
    <property type="protein sequence ID" value="CAJ1973916.1"/>
    <property type="gene ID" value="gene-AYBTSS11_LOCUS25983"/>
</dbReference>
<sequence>MGEASDPKWKGNEEIELANTNAEIAWTVLEDFCNIHKWMCLDTCFQVEGILGKPGLIRYCSSTVFDNVEKTGVTKWTTEKLLAIDNVQRCLTYEVVENNMGFKSYVATLKVLPIEGDGCKIEWEFVCDPVEGWSLPGLEVYVGSALRYMKKKIELAFNTHTLNEFELAYGDSGQEAEELFCPFTSLHPLVMACSKKGFETLDNVYFQLENLNRAENPYKSVVALNCIILGCANIWDLDRAYQTFESIGSNFRLSPDIHSYNGLMYAFGKLKKSSSKFSLQHPILDRRYIAGGFFKQSFTFGDRLLSWDKSLSHLGGWFTFEAVLS</sequence>
<dbReference type="CDD" id="cd07821">
    <property type="entry name" value="PYR_PYL_RCAR_like"/>
    <property type="match status" value="1"/>
</dbReference>
<dbReference type="InterPro" id="IPR023393">
    <property type="entry name" value="START-like_dom_sf"/>
</dbReference>
<dbReference type="AlphaFoldDB" id="A0AA86SW72"/>
<gene>
    <name evidence="1" type="ORF">AYBTSS11_LOCUS25983</name>
</gene>
<accession>A0AA86SW72</accession>
<dbReference type="InterPro" id="IPR019587">
    <property type="entry name" value="Polyketide_cyclase/dehydratase"/>
</dbReference>
<reference evidence="1" key="1">
    <citation type="submission" date="2023-10" db="EMBL/GenBank/DDBJ databases">
        <authorList>
            <person name="Domelevo Entfellner J.-B."/>
        </authorList>
    </citation>
    <scope>NUCLEOTIDE SEQUENCE</scope>
</reference>
<name>A0AA86SW72_9FABA</name>
<evidence type="ECO:0000313" key="1">
    <source>
        <dbReference type="EMBL" id="CAJ1973916.1"/>
    </source>
</evidence>
<proteinExistence type="predicted"/>
<dbReference type="Gene3D" id="3.30.530.20">
    <property type="match status" value="1"/>
</dbReference>
<dbReference type="EMBL" id="OY731406">
    <property type="protein sequence ID" value="CAJ1973916.1"/>
    <property type="molecule type" value="Genomic_DNA"/>
</dbReference>